<comment type="caution">
    <text evidence="1">The sequence shown here is derived from an EMBL/GenBank/DDBJ whole genome shotgun (WGS) entry which is preliminary data.</text>
</comment>
<protein>
    <submittedName>
        <fullName evidence="1">Uncharacterized protein</fullName>
    </submittedName>
</protein>
<sequence>MDNEKNKEEQEFNAAQQAAVDKARALPKAIYENINGFNSQHSILETDIGVEVTKNNGPFPGNDERPYSELYSGYDDGDVVRMKNSGDAYAEDFEFFPPQLGVEDIVKIIKKTDDYQSSGESAQKLLMEIMVERGVDPKTTPTEKLQLYLYGHKLGRENEDVDIEKLIQNYTKLWEKREEKQKAASEVLQATAENQAATDKEAAAAVLDKIEKIPEAPLVTSAKVEAPQITATVEEPPAPPKKGFFKRLFGGK</sequence>
<accession>A0A1F6P8Z1</accession>
<gene>
    <name evidence="1" type="ORF">A2563_03180</name>
</gene>
<organism evidence="1 2">
    <name type="scientific">Candidatus Magasanikbacteria bacterium RIFOXYD1_FULL_40_23</name>
    <dbReference type="NCBI Taxonomy" id="1798705"/>
    <lineage>
        <taxon>Bacteria</taxon>
        <taxon>Candidatus Magasanikiibacteriota</taxon>
    </lineage>
</organism>
<reference evidence="1 2" key="1">
    <citation type="journal article" date="2016" name="Nat. Commun.">
        <title>Thousands of microbial genomes shed light on interconnected biogeochemical processes in an aquifer system.</title>
        <authorList>
            <person name="Anantharaman K."/>
            <person name="Brown C.T."/>
            <person name="Hug L.A."/>
            <person name="Sharon I."/>
            <person name="Castelle C.J."/>
            <person name="Probst A.J."/>
            <person name="Thomas B.C."/>
            <person name="Singh A."/>
            <person name="Wilkins M.J."/>
            <person name="Karaoz U."/>
            <person name="Brodie E.L."/>
            <person name="Williams K.H."/>
            <person name="Hubbard S.S."/>
            <person name="Banfield J.F."/>
        </authorList>
    </citation>
    <scope>NUCLEOTIDE SEQUENCE [LARGE SCALE GENOMIC DNA]</scope>
</reference>
<dbReference type="EMBL" id="MFRA01000005">
    <property type="protein sequence ID" value="OGH92651.1"/>
    <property type="molecule type" value="Genomic_DNA"/>
</dbReference>
<name>A0A1F6P8Z1_9BACT</name>
<proteinExistence type="predicted"/>
<dbReference type="AlphaFoldDB" id="A0A1F6P8Z1"/>
<evidence type="ECO:0000313" key="1">
    <source>
        <dbReference type="EMBL" id="OGH92651.1"/>
    </source>
</evidence>
<dbReference type="Proteomes" id="UP000176634">
    <property type="component" value="Unassembled WGS sequence"/>
</dbReference>
<evidence type="ECO:0000313" key="2">
    <source>
        <dbReference type="Proteomes" id="UP000176634"/>
    </source>
</evidence>
<dbReference type="STRING" id="1798705.A2563_03180"/>